<evidence type="ECO:0000313" key="3">
    <source>
        <dbReference type="Proteomes" id="UP000663651"/>
    </source>
</evidence>
<evidence type="ECO:0000313" key="2">
    <source>
        <dbReference type="EMBL" id="QSV44941.1"/>
    </source>
</evidence>
<dbReference type="PANTHER" id="PTHR42990">
    <property type="entry name" value="ATPASE"/>
    <property type="match status" value="1"/>
</dbReference>
<sequence>MLDELYSLSQTFLHLRNRSFHRYFLQETPLTNRFSIIVGQRGIGKTTAMTQYLLEQANGDRFSRHILYLQADHFLLSRTSLYDIAEEFYGLGGKLICFDEIHKYPDWSLELKSIFDTFPDLRMLASGSSALEIAKGSHDLSRRALLYRMHGLSFREYLGMYCDIHFDKVSLNEILANHQRIADTVVATLAGHDRKVLALFKEYLATGYYPYFKEFNDRGQFYLTIEQNVHTTLEADLPAIHQNLNGVSVRKIERLLAIVSSLVPYTPDMKHLKNMLDIGDERTLKNYLKLLEDAGILRTVSRSGKGLRALEKPEKIYLNNPTLYYALAGGAAPDSGAVRETFFLAMVSVAHQVRVPVKGDFLVNDSVTFEVGGKNKDSSQIQGLENAWLALDSVEIGSGSRIPLWLFGFLY</sequence>
<dbReference type="InterPro" id="IPR041682">
    <property type="entry name" value="AAA_14"/>
</dbReference>
<reference evidence="2 3" key="1">
    <citation type="submission" date="2021-03" db="EMBL/GenBank/DDBJ databases">
        <title>Geobacter metallireducens gen. nov. sp. nov., a microorganism capable of coupling the complete oxidation of organic compounds to the reduction of iron and other metals.</title>
        <authorList>
            <person name="Li Y."/>
        </authorList>
    </citation>
    <scope>NUCLEOTIDE SEQUENCE [LARGE SCALE GENOMIC DNA]</scope>
    <source>
        <strain evidence="2 3">Jerry-YX</strain>
    </source>
</reference>
<dbReference type="EMBL" id="CP071382">
    <property type="protein sequence ID" value="QSV44941.1"/>
    <property type="molecule type" value="Genomic_DNA"/>
</dbReference>
<dbReference type="RefSeq" id="WP_207162755.1">
    <property type="nucleotide sequence ID" value="NZ_CP071382.1"/>
</dbReference>
<protein>
    <submittedName>
        <fullName evidence="2">AAA family ATPase</fullName>
    </submittedName>
</protein>
<dbReference type="Pfam" id="PF13173">
    <property type="entry name" value="AAA_14"/>
    <property type="match status" value="1"/>
</dbReference>
<dbReference type="SUPFAM" id="SSF52540">
    <property type="entry name" value="P-loop containing nucleoside triphosphate hydrolases"/>
    <property type="match status" value="1"/>
</dbReference>
<evidence type="ECO:0000259" key="1">
    <source>
        <dbReference type="Pfam" id="PF13173"/>
    </source>
</evidence>
<gene>
    <name evidence="2" type="ORF">JZM60_12375</name>
</gene>
<dbReference type="Proteomes" id="UP000663651">
    <property type="component" value="Chromosome"/>
</dbReference>
<dbReference type="PANTHER" id="PTHR42990:SF1">
    <property type="entry name" value="AAA+ ATPASE DOMAIN-CONTAINING PROTEIN"/>
    <property type="match status" value="1"/>
</dbReference>
<organism evidence="2 3">
    <name type="scientific">Geobacter benzoatilyticus</name>
    <dbReference type="NCBI Taxonomy" id="2815309"/>
    <lineage>
        <taxon>Bacteria</taxon>
        <taxon>Pseudomonadati</taxon>
        <taxon>Thermodesulfobacteriota</taxon>
        <taxon>Desulfuromonadia</taxon>
        <taxon>Geobacterales</taxon>
        <taxon>Geobacteraceae</taxon>
        <taxon>Geobacter</taxon>
    </lineage>
</organism>
<name>A0ABX7Q1W9_9BACT</name>
<proteinExistence type="predicted"/>
<accession>A0ABX7Q1W9</accession>
<feature type="domain" description="AAA" evidence="1">
    <location>
        <begin position="32"/>
        <end position="158"/>
    </location>
</feature>
<dbReference type="InterPro" id="IPR027417">
    <property type="entry name" value="P-loop_NTPase"/>
</dbReference>
<keyword evidence="3" id="KW-1185">Reference proteome</keyword>